<evidence type="ECO:0008006" key="3">
    <source>
        <dbReference type="Google" id="ProtNLM"/>
    </source>
</evidence>
<dbReference type="RefSeq" id="WP_172473392.1">
    <property type="nucleotide sequence ID" value="NZ_BLMI01000297.1"/>
</dbReference>
<dbReference type="GO" id="GO:0003677">
    <property type="term" value="F:DNA binding"/>
    <property type="evidence" value="ECO:0007669"/>
    <property type="project" value="InterPro"/>
</dbReference>
<proteinExistence type="predicted"/>
<dbReference type="Gene3D" id="3.40.50.1390">
    <property type="entry name" value="Resolvase, N-terminal catalytic domain"/>
    <property type="match status" value="1"/>
</dbReference>
<dbReference type="Proteomes" id="UP000490821">
    <property type="component" value="Unassembled WGS sequence"/>
</dbReference>
<evidence type="ECO:0000313" key="1">
    <source>
        <dbReference type="EMBL" id="GFI42329.1"/>
    </source>
</evidence>
<protein>
    <recommendedName>
        <fullName evidence="3">Resolvase, N terminal domain</fullName>
    </recommendedName>
</protein>
<dbReference type="AlphaFoldDB" id="A0A829ZDU3"/>
<name>A0A829ZDU3_9FIRM</name>
<accession>A0A829ZDU3</accession>
<dbReference type="InterPro" id="IPR036162">
    <property type="entry name" value="Resolvase-like_N_sf"/>
</dbReference>
<dbReference type="EMBL" id="BLMI01000297">
    <property type="protein sequence ID" value="GFI42329.1"/>
    <property type="molecule type" value="Genomic_DNA"/>
</dbReference>
<organism evidence="1 2">
    <name type="scientific">Thomasclavelia cocleata</name>
    <dbReference type="NCBI Taxonomy" id="69824"/>
    <lineage>
        <taxon>Bacteria</taxon>
        <taxon>Bacillati</taxon>
        <taxon>Bacillota</taxon>
        <taxon>Erysipelotrichia</taxon>
        <taxon>Erysipelotrichales</taxon>
        <taxon>Coprobacillaceae</taxon>
        <taxon>Thomasclavelia</taxon>
    </lineage>
</organism>
<dbReference type="GO" id="GO:0000150">
    <property type="term" value="F:DNA strand exchange activity"/>
    <property type="evidence" value="ECO:0007669"/>
    <property type="project" value="InterPro"/>
</dbReference>
<gene>
    <name evidence="1" type="ORF">IMSAGC017_02377</name>
</gene>
<evidence type="ECO:0000313" key="2">
    <source>
        <dbReference type="Proteomes" id="UP000490821"/>
    </source>
</evidence>
<reference evidence="1 2" key="1">
    <citation type="journal article" date="2020" name="Microbiome">
        <title>Single-cell genomics of uncultured bacteria reveals dietary fiber responders in the mouse gut microbiota.</title>
        <authorList>
            <person name="Chijiiwa R."/>
            <person name="Hosokawa M."/>
            <person name="Kogawa M."/>
            <person name="Nishikawa Y."/>
            <person name="Ide K."/>
            <person name="Sakanashi C."/>
            <person name="Takahashi K."/>
            <person name="Takeyama H."/>
        </authorList>
    </citation>
    <scope>NUCLEOTIDE SEQUENCE [LARGE SCALE GENOMIC DNA]</scope>
    <source>
        <strain evidence="1">IMSAGC_017</strain>
    </source>
</reference>
<sequence>MCKRVWKYCRVSNYTDRYLLNYQKEILLGVAKEVDFYIVGISKEIGKRAKPFSTDFNTIRTHIYKNDLGFVLIYEKTKLSIYRDLYMDFQMFCEHRQISIIDLQEFKVLIVVELVICL</sequence>
<comment type="caution">
    <text evidence="1">The sequence shown here is derived from an EMBL/GenBank/DDBJ whole genome shotgun (WGS) entry which is preliminary data.</text>
</comment>